<protein>
    <submittedName>
        <fullName evidence="3">Histidine kinase</fullName>
    </submittedName>
</protein>
<keyword evidence="1" id="KW-1133">Transmembrane helix</keyword>
<dbReference type="RefSeq" id="WP_212216411.1">
    <property type="nucleotide sequence ID" value="NZ_JAGUCO010000008.1"/>
</dbReference>
<feature type="transmembrane region" description="Helical" evidence="1">
    <location>
        <begin position="12"/>
        <end position="31"/>
    </location>
</feature>
<keyword evidence="1" id="KW-0812">Transmembrane</keyword>
<sequence length="339" mass="39518">MKFLYQYNTKTIILISLVSAIIIVYPNISYLPWELSYLDDSMKWGHITFFIYRYLFFSLVAMVLLIINLRKTDTLVFSKRFLYNLITGAIAYGLYVSISISTCTKSDCFGSILLFQFFITCLLFSFFGHVYHMYNVQRKKDQEIEDLKFENLQSKCDALTNQINPHFFFNSLNSITALVRKKNDEVTLAFVNKLSDVFRYILQSEKKGLVPLSEELEFIEAFKFLMEVRFANKLVFNIQIPEEKMPLKLPALSLLPLIDNIVVHNVIDSENKMVVDITMTENDEVKITNPIYPKLSKPQTNGTGIRNVNKRFKILMNTKIHVKRSNDIFTVLLPLQKKK</sequence>
<dbReference type="InterPro" id="IPR010559">
    <property type="entry name" value="Sig_transdc_His_kin_internal"/>
</dbReference>
<evidence type="ECO:0000259" key="2">
    <source>
        <dbReference type="Pfam" id="PF06580"/>
    </source>
</evidence>
<proteinExistence type="predicted"/>
<dbReference type="EMBL" id="JAGUCO010000008">
    <property type="protein sequence ID" value="MBS2099168.1"/>
    <property type="molecule type" value="Genomic_DNA"/>
</dbReference>
<feature type="domain" description="Signal transduction histidine kinase internal region" evidence="2">
    <location>
        <begin position="155"/>
        <end position="234"/>
    </location>
</feature>
<accession>A0ABS5JWC0</accession>
<dbReference type="Pfam" id="PF06580">
    <property type="entry name" value="His_kinase"/>
    <property type="match status" value="1"/>
</dbReference>
<reference evidence="3 4" key="1">
    <citation type="journal article" date="2015" name="Int. J. Syst. Evol. Microbiol.">
        <title>Carboxylicivirga linearis sp. nov., isolated from a sea cucumber culture pond.</title>
        <authorList>
            <person name="Wang F.Q."/>
            <person name="Zhou Y.X."/>
            <person name="Lin X.Z."/>
            <person name="Chen G.J."/>
            <person name="Du Z.J."/>
        </authorList>
    </citation>
    <scope>NUCLEOTIDE SEQUENCE [LARGE SCALE GENOMIC DNA]</scope>
    <source>
        <strain evidence="3 4">FB218</strain>
    </source>
</reference>
<evidence type="ECO:0000313" key="3">
    <source>
        <dbReference type="EMBL" id="MBS2099168.1"/>
    </source>
</evidence>
<dbReference type="Proteomes" id="UP000708576">
    <property type="component" value="Unassembled WGS sequence"/>
</dbReference>
<keyword evidence="4" id="KW-1185">Reference proteome</keyword>
<dbReference type="PANTHER" id="PTHR34220:SF7">
    <property type="entry name" value="SENSOR HISTIDINE KINASE YPDA"/>
    <property type="match status" value="1"/>
</dbReference>
<keyword evidence="3" id="KW-0808">Transferase</keyword>
<organism evidence="3 4">
    <name type="scientific">Carboxylicivirga linearis</name>
    <dbReference type="NCBI Taxonomy" id="1628157"/>
    <lineage>
        <taxon>Bacteria</taxon>
        <taxon>Pseudomonadati</taxon>
        <taxon>Bacteroidota</taxon>
        <taxon>Bacteroidia</taxon>
        <taxon>Marinilabiliales</taxon>
        <taxon>Marinilabiliaceae</taxon>
        <taxon>Carboxylicivirga</taxon>
    </lineage>
</organism>
<comment type="caution">
    <text evidence="3">The sequence shown here is derived from an EMBL/GenBank/DDBJ whole genome shotgun (WGS) entry which is preliminary data.</text>
</comment>
<keyword evidence="3" id="KW-0418">Kinase</keyword>
<feature type="transmembrane region" description="Helical" evidence="1">
    <location>
        <begin position="81"/>
        <end position="100"/>
    </location>
</feature>
<feature type="transmembrane region" description="Helical" evidence="1">
    <location>
        <begin position="51"/>
        <end position="69"/>
    </location>
</feature>
<feature type="transmembrane region" description="Helical" evidence="1">
    <location>
        <begin position="112"/>
        <end position="131"/>
    </location>
</feature>
<gene>
    <name evidence="3" type="ORF">KEM10_12825</name>
</gene>
<dbReference type="InterPro" id="IPR050640">
    <property type="entry name" value="Bact_2-comp_sensor_kinase"/>
</dbReference>
<keyword evidence="1" id="KW-0472">Membrane</keyword>
<name>A0ABS5JWC0_9BACT</name>
<dbReference type="GO" id="GO:0016301">
    <property type="term" value="F:kinase activity"/>
    <property type="evidence" value="ECO:0007669"/>
    <property type="project" value="UniProtKB-KW"/>
</dbReference>
<evidence type="ECO:0000313" key="4">
    <source>
        <dbReference type="Proteomes" id="UP000708576"/>
    </source>
</evidence>
<evidence type="ECO:0000256" key="1">
    <source>
        <dbReference type="SAM" id="Phobius"/>
    </source>
</evidence>
<dbReference type="PANTHER" id="PTHR34220">
    <property type="entry name" value="SENSOR HISTIDINE KINASE YPDA"/>
    <property type="match status" value="1"/>
</dbReference>